<reference evidence="8" key="1">
    <citation type="submission" date="2021-05" db="EMBL/GenBank/DDBJ databases">
        <authorList>
            <person name="Pietrasiak N."/>
            <person name="Ward R."/>
            <person name="Stajich J.E."/>
            <person name="Kurbessoian T."/>
        </authorList>
    </citation>
    <scope>NUCLEOTIDE SEQUENCE</scope>
    <source>
        <strain evidence="8">CPER-KK1</strain>
    </source>
</reference>
<protein>
    <submittedName>
        <fullName evidence="8">Chromate transporter</fullName>
    </submittedName>
</protein>
<keyword evidence="6 7" id="KW-0472">Membrane</keyword>
<dbReference type="EMBL" id="JAHHIF010000010">
    <property type="protein sequence ID" value="MBW4544773.1"/>
    <property type="molecule type" value="Genomic_DNA"/>
</dbReference>
<dbReference type="GO" id="GO:0015109">
    <property type="term" value="F:chromate transmembrane transporter activity"/>
    <property type="evidence" value="ECO:0007669"/>
    <property type="project" value="InterPro"/>
</dbReference>
<keyword evidence="5 7" id="KW-1133">Transmembrane helix</keyword>
<keyword evidence="3" id="KW-1003">Cell membrane</keyword>
<dbReference type="Proteomes" id="UP000753908">
    <property type="component" value="Unassembled WGS sequence"/>
</dbReference>
<proteinExistence type="inferred from homology"/>
<feature type="transmembrane region" description="Helical" evidence="7">
    <location>
        <begin position="112"/>
        <end position="133"/>
    </location>
</feature>
<comment type="subcellular location">
    <subcellularLocation>
        <location evidence="1">Cell membrane</location>
        <topology evidence="1">Multi-pass membrane protein</topology>
    </subcellularLocation>
</comment>
<gene>
    <name evidence="8" type="ORF">KME25_10080</name>
</gene>
<sequence length="188" mass="20396">MHLQHKINSPPLRVLILLFAKVGAKSFGGAVPAYLLHDFLQKGMLTEKEYLEALNWSQSLPGPNGTNISAYLGWHFKGAWGAFLATIALLLPGTLAILLASQFLSSAPQQHVFQGILSAVAAAAVGLILGMVWNLTCRLGERIRLLVAAITFVLVGIIRIPVPLAIVFIAPIVWYLDKSKRGNDEHPV</sequence>
<evidence type="ECO:0000256" key="7">
    <source>
        <dbReference type="SAM" id="Phobius"/>
    </source>
</evidence>
<organism evidence="8 9">
    <name type="scientific">Symplocastrum torsivum CPER-KK1</name>
    <dbReference type="NCBI Taxonomy" id="450513"/>
    <lineage>
        <taxon>Bacteria</taxon>
        <taxon>Bacillati</taxon>
        <taxon>Cyanobacteriota</taxon>
        <taxon>Cyanophyceae</taxon>
        <taxon>Oscillatoriophycideae</taxon>
        <taxon>Oscillatoriales</taxon>
        <taxon>Microcoleaceae</taxon>
        <taxon>Symplocastrum</taxon>
    </lineage>
</organism>
<feature type="transmembrane region" description="Helical" evidence="7">
    <location>
        <begin position="145"/>
        <end position="176"/>
    </location>
</feature>
<dbReference type="GO" id="GO:0005886">
    <property type="term" value="C:plasma membrane"/>
    <property type="evidence" value="ECO:0007669"/>
    <property type="project" value="UniProtKB-SubCell"/>
</dbReference>
<evidence type="ECO:0000256" key="3">
    <source>
        <dbReference type="ARBA" id="ARBA00022475"/>
    </source>
</evidence>
<comment type="similarity">
    <text evidence="2">Belongs to the chromate ion transporter (CHR) (TC 2.A.51) family.</text>
</comment>
<dbReference type="PANTHER" id="PTHR43663:SF1">
    <property type="entry name" value="CHROMATE TRANSPORTER"/>
    <property type="match status" value="1"/>
</dbReference>
<dbReference type="Pfam" id="PF02417">
    <property type="entry name" value="Chromate_transp"/>
    <property type="match status" value="1"/>
</dbReference>
<evidence type="ECO:0000313" key="8">
    <source>
        <dbReference type="EMBL" id="MBW4544773.1"/>
    </source>
</evidence>
<evidence type="ECO:0000256" key="4">
    <source>
        <dbReference type="ARBA" id="ARBA00022692"/>
    </source>
</evidence>
<dbReference type="InterPro" id="IPR003370">
    <property type="entry name" value="Chromate_transpt"/>
</dbReference>
<feature type="transmembrane region" description="Helical" evidence="7">
    <location>
        <begin position="12"/>
        <end position="35"/>
    </location>
</feature>
<evidence type="ECO:0000313" key="9">
    <source>
        <dbReference type="Proteomes" id="UP000753908"/>
    </source>
</evidence>
<reference evidence="8" key="2">
    <citation type="journal article" date="2022" name="Microbiol. Resour. Announc.">
        <title>Metagenome Sequencing to Explore Phylogenomics of Terrestrial Cyanobacteria.</title>
        <authorList>
            <person name="Ward R.D."/>
            <person name="Stajich J.E."/>
            <person name="Johansen J.R."/>
            <person name="Huntemann M."/>
            <person name="Clum A."/>
            <person name="Foster B."/>
            <person name="Foster B."/>
            <person name="Roux S."/>
            <person name="Palaniappan K."/>
            <person name="Varghese N."/>
            <person name="Mukherjee S."/>
            <person name="Reddy T.B.K."/>
            <person name="Daum C."/>
            <person name="Copeland A."/>
            <person name="Chen I.A."/>
            <person name="Ivanova N.N."/>
            <person name="Kyrpides N.C."/>
            <person name="Shapiro N."/>
            <person name="Eloe-Fadrosh E.A."/>
            <person name="Pietrasiak N."/>
        </authorList>
    </citation>
    <scope>NUCLEOTIDE SEQUENCE</scope>
    <source>
        <strain evidence="8">CPER-KK1</strain>
    </source>
</reference>
<keyword evidence="4 7" id="KW-0812">Transmembrane</keyword>
<feature type="transmembrane region" description="Helical" evidence="7">
    <location>
        <begin position="79"/>
        <end position="100"/>
    </location>
</feature>
<accession>A0A951PJB9</accession>
<dbReference type="AlphaFoldDB" id="A0A951PJB9"/>
<evidence type="ECO:0000256" key="1">
    <source>
        <dbReference type="ARBA" id="ARBA00004651"/>
    </source>
</evidence>
<name>A0A951PJB9_9CYAN</name>
<dbReference type="PANTHER" id="PTHR43663">
    <property type="entry name" value="CHROMATE TRANSPORT PROTEIN-RELATED"/>
    <property type="match status" value="1"/>
</dbReference>
<evidence type="ECO:0000256" key="6">
    <source>
        <dbReference type="ARBA" id="ARBA00023136"/>
    </source>
</evidence>
<evidence type="ECO:0000256" key="2">
    <source>
        <dbReference type="ARBA" id="ARBA00005262"/>
    </source>
</evidence>
<evidence type="ECO:0000256" key="5">
    <source>
        <dbReference type="ARBA" id="ARBA00022989"/>
    </source>
</evidence>
<comment type="caution">
    <text evidence="8">The sequence shown here is derived from an EMBL/GenBank/DDBJ whole genome shotgun (WGS) entry which is preliminary data.</text>
</comment>
<dbReference type="InterPro" id="IPR052518">
    <property type="entry name" value="CHR_Transporter"/>
</dbReference>